<evidence type="ECO:0000313" key="1">
    <source>
        <dbReference type="EMBL" id="WOS96946.1"/>
    </source>
</evidence>
<reference evidence="2" key="1">
    <citation type="submission" date="2017-09" db="EMBL/GenBank/DDBJ databases">
        <title>Bacterial strain isolated from the female urinary microbiota.</title>
        <authorList>
            <person name="Thomas-White K."/>
            <person name="Kumar N."/>
            <person name="Forster S."/>
            <person name="Putonti C."/>
            <person name="Lawley T."/>
            <person name="Wolfe A.J."/>
        </authorList>
    </citation>
    <scope>NUCLEOTIDE SEQUENCE [LARGE SCALE GENOMIC DNA]</scope>
    <source>
        <strain evidence="2">UMB0959</strain>
    </source>
</reference>
<proteinExistence type="predicted"/>
<organism evidence="1 2">
    <name type="scientific">Nosocomiicoccus massiliensis</name>
    <dbReference type="NCBI Taxonomy" id="1232430"/>
    <lineage>
        <taxon>Bacteria</taxon>
        <taxon>Bacillati</taxon>
        <taxon>Bacillota</taxon>
        <taxon>Bacilli</taxon>
        <taxon>Bacillales</taxon>
        <taxon>Staphylococcaceae</taxon>
        <taxon>Nosocomiicoccus</taxon>
    </lineage>
</organism>
<evidence type="ECO:0000313" key="2">
    <source>
        <dbReference type="Proteomes" id="UP000243626"/>
    </source>
</evidence>
<accession>A0AAF0YQU7</accession>
<dbReference type="EMBL" id="CP136964">
    <property type="protein sequence ID" value="WOS96946.1"/>
    <property type="molecule type" value="Genomic_DNA"/>
</dbReference>
<dbReference type="Proteomes" id="UP000243626">
    <property type="component" value="Chromosome"/>
</dbReference>
<gene>
    <name evidence="1" type="ORF">CJ229_004355</name>
</gene>
<name>A0AAF0YQU7_9STAP</name>
<sequence length="48" mass="5646">MLTNKEKEYLELAVSLAEEALNKGDQPFGSVKEFEDRVKALHKEYYRK</sequence>
<dbReference type="AlphaFoldDB" id="A0AAF0YQU7"/>
<protein>
    <submittedName>
        <fullName evidence="1">Uncharacterized protein</fullName>
    </submittedName>
</protein>
<dbReference type="KEGG" id="nmy:CJ229_004355"/>
<reference evidence="1 2" key="2">
    <citation type="submission" date="2023-10" db="EMBL/GenBank/DDBJ databases">
        <authorList>
            <person name="Choi B."/>
        </authorList>
    </citation>
    <scope>NUCLEOTIDE SEQUENCE [LARGE SCALE GENOMIC DNA]</scope>
    <source>
        <strain evidence="1 2">UMB0959</strain>
    </source>
</reference>
<dbReference type="RefSeq" id="WP_180953415.1">
    <property type="nucleotide sequence ID" value="NZ_CP136964.1"/>
</dbReference>
<keyword evidence="2" id="KW-1185">Reference proteome</keyword>